<dbReference type="InterPro" id="IPR008969">
    <property type="entry name" value="CarboxyPept-like_regulatory"/>
</dbReference>
<evidence type="ECO:0000313" key="5">
    <source>
        <dbReference type="EMBL" id="EHQ25227.1"/>
    </source>
</evidence>
<dbReference type="Gene3D" id="2.170.130.10">
    <property type="entry name" value="TonB-dependent receptor, plug domain"/>
    <property type="match status" value="1"/>
</dbReference>
<gene>
    <name evidence="5" type="ORF">Mucpa_1055</name>
</gene>
<organism evidence="5 6">
    <name type="scientific">Mucilaginibacter paludis DSM 18603</name>
    <dbReference type="NCBI Taxonomy" id="714943"/>
    <lineage>
        <taxon>Bacteria</taxon>
        <taxon>Pseudomonadati</taxon>
        <taxon>Bacteroidota</taxon>
        <taxon>Sphingobacteriia</taxon>
        <taxon>Sphingobacteriales</taxon>
        <taxon>Sphingobacteriaceae</taxon>
        <taxon>Mucilaginibacter</taxon>
    </lineage>
</organism>
<dbReference type="GO" id="GO:0019867">
    <property type="term" value="C:outer membrane"/>
    <property type="evidence" value="ECO:0007669"/>
    <property type="project" value="InterPro"/>
</dbReference>
<evidence type="ECO:0000313" key="6">
    <source>
        <dbReference type="Proteomes" id="UP000002774"/>
    </source>
</evidence>
<dbReference type="EMBL" id="CM001403">
    <property type="protein sequence ID" value="EHQ25227.1"/>
    <property type="molecule type" value="Genomic_DNA"/>
</dbReference>
<keyword evidence="6" id="KW-1185">Reference proteome</keyword>
<evidence type="ECO:0000259" key="4">
    <source>
        <dbReference type="SMART" id="SM00965"/>
    </source>
</evidence>
<reference evidence="5" key="1">
    <citation type="submission" date="2011-09" db="EMBL/GenBank/DDBJ databases">
        <title>The permanent draft genome of Mucilaginibacter paludis DSM 18603.</title>
        <authorList>
            <consortium name="US DOE Joint Genome Institute (JGI-PGF)"/>
            <person name="Lucas S."/>
            <person name="Han J."/>
            <person name="Lapidus A."/>
            <person name="Bruce D."/>
            <person name="Goodwin L."/>
            <person name="Pitluck S."/>
            <person name="Peters L."/>
            <person name="Kyrpides N."/>
            <person name="Mavromatis K."/>
            <person name="Ivanova N."/>
            <person name="Mikhailova N."/>
            <person name="Held B."/>
            <person name="Detter J.C."/>
            <person name="Tapia R."/>
            <person name="Han C."/>
            <person name="Land M."/>
            <person name="Hauser L."/>
            <person name="Markowitz V."/>
            <person name="Cheng J.-F."/>
            <person name="Hugenholtz P."/>
            <person name="Woyke T."/>
            <person name="Wu D."/>
            <person name="Tindall B."/>
            <person name="Brambilla E."/>
            <person name="Klenk H.-P."/>
            <person name="Eisen J.A."/>
        </authorList>
    </citation>
    <scope>NUCLEOTIDE SEQUENCE [LARGE SCALE GENOMIC DNA]</scope>
    <source>
        <strain evidence="5">DSM 18603</strain>
    </source>
</reference>
<evidence type="ECO:0000256" key="1">
    <source>
        <dbReference type="ARBA" id="ARBA00022448"/>
    </source>
</evidence>
<dbReference type="Pfam" id="PF07660">
    <property type="entry name" value="STN"/>
    <property type="match status" value="1"/>
</dbReference>
<dbReference type="HOGENOM" id="CLU_004317_0_1_10"/>
<dbReference type="SUPFAM" id="SSF49464">
    <property type="entry name" value="Carboxypeptidase regulatory domain-like"/>
    <property type="match status" value="1"/>
</dbReference>
<feature type="domain" description="Secretin/TonB short N-terminal" evidence="4">
    <location>
        <begin position="76"/>
        <end position="127"/>
    </location>
</feature>
<dbReference type="SUPFAM" id="SSF56935">
    <property type="entry name" value="Porins"/>
    <property type="match status" value="1"/>
</dbReference>
<dbReference type="Proteomes" id="UP000002774">
    <property type="component" value="Chromosome"/>
</dbReference>
<dbReference type="InterPro" id="IPR012910">
    <property type="entry name" value="Plug_dom"/>
</dbReference>
<dbReference type="InterPro" id="IPR011662">
    <property type="entry name" value="Secretin/TonB_short_N"/>
</dbReference>
<dbReference type="SMART" id="SM00965">
    <property type="entry name" value="STN"/>
    <property type="match status" value="1"/>
</dbReference>
<dbReference type="STRING" id="714943.Mucpa_1055"/>
<keyword evidence="3" id="KW-0998">Cell outer membrane</keyword>
<dbReference type="eggNOG" id="COG1629">
    <property type="taxonomic scope" value="Bacteria"/>
</dbReference>
<sequence>MPFFANFSLNKTSASWFKAGSDHQNKTNGTLSKTGLILFLILFSFTFGAYAQNITLKKNHASLESVLKNIETQCKYVFFYKKGEIASINNVSVDLKAIPLEQALISILKGYNLEYQIFDKTIAIKKAAHGATTDSTQKKAGILIRGRLIDENQLPLKDVTIREPALGKVTISDANGGFKIQGGRSGFITVSAAGFAKKTVGYSDTTFLDIMMEKGKDKTIDLSEVKILSNEVKENPTKFVDLENRSYMNLSQVLQGTIPGLSLQVVNSSSKTVTSVDAYVYRDGNTPVLAFRRFSVEDFYTFIGNATKAQNIINILLNGTNVPTSISNIYHINTTTTVTNALVPEIRGANNFGSGTSNMLVVIDGFPQDGFPANYPMTNVESIEVIKDPKELIKWGPKAAGGAILIKSKSAKPGKLQFNYSASFYYSPAAKFDREKLKLADTRTYLNYLKDIDSVLNLSNGYGNTQFGLSPAKQLLAQKSLGKISTAQFNSKWDSLSRLNNDSQLNMLQQDSWSQTHNLTVSGGTQAYKFTATGSYVGGQGNDVGGNNRTYSFNLNNAFNLLKNKLRIRWLINYSDAKTKSGYSFNPTNVGLDPYQMLLDGQGNYVYDYTQLSNAGNQLIESRGYKNYGVNLLQDARINDISTKVINKQSNFNMNWNLLPGLTWASSVVYTHRDNDARNLYAAESSYTRQLVDKYGQIGTNGVNFYLPYGDILNSNKAVYNNWNVRSGLSYSKSIGKHIFNIGLGGAASSVSTSSPSTVTLYGYNSNTNTSTPVYLPTTPSTQSSINNFYSLFTGASATAYPYNLTQPQGGDTTLTRNLNGNATVGYQFSDRILATGSYIASLTPLYGQATIYSVQSTYQGDVTGRVVKNWNGFLKDVLLSVGTKGILLPDLPAQYSNTRYLQTYWNNYTIWVNGATPTQQQGQSSKNLYEKLTLSFADSSVVAYGAFNTQKNKGDLTSTNSNAAAANTTTTSNYISTGVTVFLRKKLLNFQLTYDKSPEGGPQYNGSFNYNIGRESFFSSNIISDLQLNATLQEISPYQGLALMQSTNIATNGAYSQAINSDFTVLPSANRTFEAHGKIGILNNKYSLDLRYYDQTSGGLNNNLNVLTDPSTGLSSQVSYSSITNRGVEFFMNAGLIKNSNFSYSITLNGARNSNIAKSVPVTKFTATREYTVAVRDGYDISNIWAPKWAGLNSSGDPQIYDKNGKITSTLDSATIAGALVKQGVTKAPWTGGFIQEFRVHQFFSRVALTFNLGYVMRYYLPYPGSDTETSSLVANRWQKPGDEKFTDVPKISVSGTNSYREFVTRYSSNSILPADNIRLQEVMVGFNVPNRYVQRYGLSYLVMTFQVQNLAYWAKNKYHIDPATVAVDGRIGNPLPRIYSCNLSVNF</sequence>
<keyword evidence="1" id="KW-0813">Transport</keyword>
<name>H1YE49_9SPHI</name>
<dbReference type="InterPro" id="IPR037066">
    <property type="entry name" value="Plug_dom_sf"/>
</dbReference>
<accession>H1YE49</accession>
<keyword evidence="2" id="KW-0472">Membrane</keyword>
<dbReference type="Pfam" id="PF07715">
    <property type="entry name" value="Plug"/>
    <property type="match status" value="1"/>
</dbReference>
<evidence type="ECO:0000256" key="3">
    <source>
        <dbReference type="ARBA" id="ARBA00023237"/>
    </source>
</evidence>
<dbReference type="eggNOG" id="COG4771">
    <property type="taxonomic scope" value="Bacteria"/>
</dbReference>
<protein>
    <submittedName>
        <fullName evidence="5">Secretin/TonB short domain-containing protein</fullName>
    </submittedName>
</protein>
<evidence type="ECO:0000256" key="2">
    <source>
        <dbReference type="ARBA" id="ARBA00023136"/>
    </source>
</evidence>
<proteinExistence type="predicted"/>